<dbReference type="InterPro" id="IPR001088">
    <property type="entry name" value="Glyco_hydro_4"/>
</dbReference>
<name>A0A7U9XWW7_9MOLU</name>
<dbReference type="Gene3D" id="3.40.50.720">
    <property type="entry name" value="NAD(P)-binding Rossmann-like Domain"/>
    <property type="match status" value="1"/>
</dbReference>
<dbReference type="GO" id="GO:0005975">
    <property type="term" value="P:carbohydrate metabolic process"/>
    <property type="evidence" value="ECO:0007669"/>
    <property type="project" value="InterPro"/>
</dbReference>
<organism evidence="10 11">
    <name type="scientific">Mariniplasma anaerobium</name>
    <dbReference type="NCBI Taxonomy" id="2735436"/>
    <lineage>
        <taxon>Bacteria</taxon>
        <taxon>Bacillati</taxon>
        <taxon>Mycoplasmatota</taxon>
        <taxon>Mollicutes</taxon>
        <taxon>Acholeplasmatales</taxon>
        <taxon>Acholeplasmataceae</taxon>
        <taxon>Mariniplasma</taxon>
    </lineage>
</organism>
<accession>A0A7U9XWW7</accession>
<dbReference type="PANTHER" id="PTHR32092:SF5">
    <property type="entry name" value="6-PHOSPHO-BETA-GLUCOSIDASE"/>
    <property type="match status" value="1"/>
</dbReference>
<dbReference type="GO" id="GO:0016616">
    <property type="term" value="F:oxidoreductase activity, acting on the CH-OH group of donors, NAD or NADP as acceptor"/>
    <property type="evidence" value="ECO:0007669"/>
    <property type="project" value="InterPro"/>
</dbReference>
<dbReference type="AlphaFoldDB" id="A0A7U9XWW7"/>
<feature type="domain" description="Glycosyl hydrolase family 4 C-terminal" evidence="9">
    <location>
        <begin position="198"/>
        <end position="403"/>
    </location>
</feature>
<evidence type="ECO:0000256" key="6">
    <source>
        <dbReference type="ARBA" id="ARBA00023295"/>
    </source>
</evidence>
<evidence type="ECO:0000256" key="7">
    <source>
        <dbReference type="PIRSR" id="PIRSR601088-4"/>
    </source>
</evidence>
<gene>
    <name evidence="10" type="primary">celF</name>
    <name evidence="10" type="ORF">MPAN_017270</name>
</gene>
<evidence type="ECO:0000313" key="10">
    <source>
        <dbReference type="EMBL" id="BCR36834.1"/>
    </source>
</evidence>
<dbReference type="PANTHER" id="PTHR32092">
    <property type="entry name" value="6-PHOSPHO-BETA-GLUCOSIDASE-RELATED"/>
    <property type="match status" value="1"/>
</dbReference>
<dbReference type="GO" id="GO:0004553">
    <property type="term" value="F:hydrolase activity, hydrolyzing O-glycosyl compounds"/>
    <property type="evidence" value="ECO:0007669"/>
    <property type="project" value="InterPro"/>
</dbReference>
<dbReference type="Gene3D" id="3.90.110.10">
    <property type="entry name" value="Lactate dehydrogenase/glycoside hydrolase, family 4, C-terminal"/>
    <property type="match status" value="1"/>
</dbReference>
<protein>
    <submittedName>
        <fullName evidence="10">6-phospho-beta-glucosidase</fullName>
    </submittedName>
</protein>
<comment type="cofactor">
    <cofactor evidence="8">
        <name>NAD(+)</name>
        <dbReference type="ChEBI" id="CHEBI:57540"/>
    </cofactor>
    <text evidence="8">Binds 1 NAD(+) per subunit.</text>
</comment>
<dbReference type="Pfam" id="PF02056">
    <property type="entry name" value="Glyco_hydro_4"/>
    <property type="match status" value="1"/>
</dbReference>
<evidence type="ECO:0000256" key="1">
    <source>
        <dbReference type="ARBA" id="ARBA00010141"/>
    </source>
</evidence>
<keyword evidence="2" id="KW-0479">Metal-binding</keyword>
<dbReference type="InterPro" id="IPR036291">
    <property type="entry name" value="NAD(P)-bd_dom_sf"/>
</dbReference>
<dbReference type="KEGG" id="manr:MPAN_017270"/>
<dbReference type="RefSeq" id="WP_176239476.1">
    <property type="nucleotide sequence ID" value="NZ_AP024412.1"/>
</dbReference>
<evidence type="ECO:0000256" key="8">
    <source>
        <dbReference type="RuleBase" id="RU361152"/>
    </source>
</evidence>
<keyword evidence="5" id="KW-0464">Manganese</keyword>
<dbReference type="Proteomes" id="UP000620133">
    <property type="component" value="Chromosome"/>
</dbReference>
<evidence type="ECO:0000256" key="3">
    <source>
        <dbReference type="ARBA" id="ARBA00022801"/>
    </source>
</evidence>
<keyword evidence="3 8" id="KW-0378">Hydrolase</keyword>
<dbReference type="InterPro" id="IPR015955">
    <property type="entry name" value="Lactate_DH/Glyco_Ohase_4_C"/>
</dbReference>
<sequence length="432" mass="50213">MSKEVKIVVIGGGSSYTPFLVQNLLERKDEFTVSELWLVDIKEQEHRLNIVFDFSQALVKKSHENIKLFKSINRKEALIDADFVITQMNVGMHEQNLMDEKICYENHMYANEFFGVGSVFKALRTMPLMYQIIDEMNEECEHAWMINLTQPMGLISEAVIRYAEFDKYIGISHVPLDMQTCFSNILETKPNQLITYVAGLSPISFMTNVFCNQKDRYKDLIETIVRQEAMCFWSKELLRDLEVFPSPDLKYVYKQKNVLDDFVFNFENHQTDTLLNIKIEAQLFEHYKKLDIDSAMALLKTRTGIEQSIKAVTLISSMIQDKRDYQIVNTINNGHIADLPESSAIEITSRITKDGPMPIHIFRISNQVKGLLQHIKSFEELIADAIYEKDLNKVLLALKVHPLMYDNEDIKTSFDKFIELNESYLTYYKKGK</sequence>
<dbReference type="SUPFAM" id="SSF51735">
    <property type="entry name" value="NAD(P)-binding Rossmann-fold domains"/>
    <property type="match status" value="1"/>
</dbReference>
<dbReference type="GO" id="GO:0046872">
    <property type="term" value="F:metal ion binding"/>
    <property type="evidence" value="ECO:0007669"/>
    <property type="project" value="UniProtKB-KW"/>
</dbReference>
<dbReference type="Pfam" id="PF11975">
    <property type="entry name" value="Glyco_hydro_4C"/>
    <property type="match status" value="1"/>
</dbReference>
<evidence type="ECO:0000259" key="9">
    <source>
        <dbReference type="Pfam" id="PF11975"/>
    </source>
</evidence>
<keyword evidence="6 8" id="KW-0326">Glycosidase</keyword>
<proteinExistence type="inferred from homology"/>
<evidence type="ECO:0000313" key="11">
    <source>
        <dbReference type="Proteomes" id="UP000620133"/>
    </source>
</evidence>
<dbReference type="PRINTS" id="PR00732">
    <property type="entry name" value="GLHYDRLASE4"/>
</dbReference>
<evidence type="ECO:0000256" key="2">
    <source>
        <dbReference type="ARBA" id="ARBA00022723"/>
    </source>
</evidence>
<comment type="similarity">
    <text evidence="1 8">Belongs to the glycosyl hydrolase 4 family.</text>
</comment>
<dbReference type="InterPro" id="IPR022616">
    <property type="entry name" value="Glyco_hydro_4_C"/>
</dbReference>
<dbReference type="EMBL" id="AP024412">
    <property type="protein sequence ID" value="BCR36834.1"/>
    <property type="molecule type" value="Genomic_DNA"/>
</dbReference>
<dbReference type="SUPFAM" id="SSF56327">
    <property type="entry name" value="LDH C-terminal domain-like"/>
    <property type="match status" value="1"/>
</dbReference>
<evidence type="ECO:0000256" key="5">
    <source>
        <dbReference type="ARBA" id="ARBA00023211"/>
    </source>
</evidence>
<keyword evidence="11" id="KW-1185">Reference proteome</keyword>
<keyword evidence="4 8" id="KW-0520">NAD</keyword>
<evidence type="ECO:0000256" key="4">
    <source>
        <dbReference type="ARBA" id="ARBA00023027"/>
    </source>
</evidence>
<reference evidence="10" key="1">
    <citation type="submission" date="2021-01" db="EMBL/GenBank/DDBJ databases">
        <title>Draft genome sequence of Acholeplasmataceae bacterium strain Mahy22.</title>
        <authorList>
            <person name="Watanabe M."/>
            <person name="Kojima H."/>
            <person name="Fukui M."/>
        </authorList>
    </citation>
    <scope>NUCLEOTIDE SEQUENCE</scope>
    <source>
        <strain evidence="10">Mahy22</strain>
    </source>
</reference>
<feature type="site" description="Increases basicity of active site Tyr" evidence="7">
    <location>
        <position position="112"/>
    </location>
</feature>